<feature type="region of interest" description="Disordered" evidence="1">
    <location>
        <begin position="167"/>
        <end position="189"/>
    </location>
</feature>
<evidence type="ECO:0000313" key="2">
    <source>
        <dbReference type="EMBL" id="EGG01014.1"/>
    </source>
</evidence>
<feature type="region of interest" description="Disordered" evidence="1">
    <location>
        <begin position="1"/>
        <end position="28"/>
    </location>
</feature>
<accession>F4S2W3</accession>
<dbReference type="KEGG" id="mlr:MELLADRAFT_79088"/>
<dbReference type="RefSeq" id="XP_007415614.1">
    <property type="nucleotide sequence ID" value="XM_007415552.1"/>
</dbReference>
<dbReference type="AlphaFoldDB" id="F4S2W3"/>
<name>F4S2W3_MELLP</name>
<evidence type="ECO:0000256" key="1">
    <source>
        <dbReference type="SAM" id="MobiDB-lite"/>
    </source>
</evidence>
<feature type="non-terminal residue" evidence="2">
    <location>
        <position position="210"/>
    </location>
</feature>
<feature type="compositionally biased region" description="Basic and acidic residues" evidence="1">
    <location>
        <begin position="16"/>
        <end position="25"/>
    </location>
</feature>
<dbReference type="InParanoid" id="F4S2W3"/>
<organism evidence="3">
    <name type="scientific">Melampsora larici-populina (strain 98AG31 / pathotype 3-4-7)</name>
    <name type="common">Poplar leaf rust fungus</name>
    <dbReference type="NCBI Taxonomy" id="747676"/>
    <lineage>
        <taxon>Eukaryota</taxon>
        <taxon>Fungi</taxon>
        <taxon>Dikarya</taxon>
        <taxon>Basidiomycota</taxon>
        <taxon>Pucciniomycotina</taxon>
        <taxon>Pucciniomycetes</taxon>
        <taxon>Pucciniales</taxon>
        <taxon>Melampsoraceae</taxon>
        <taxon>Melampsora</taxon>
    </lineage>
</organism>
<dbReference type="HOGENOM" id="CLU_1312758_0_0_1"/>
<reference evidence="3" key="1">
    <citation type="journal article" date="2011" name="Proc. Natl. Acad. Sci. U.S.A.">
        <title>Obligate biotrophy features unraveled by the genomic analysis of rust fungi.</title>
        <authorList>
            <person name="Duplessis S."/>
            <person name="Cuomo C.A."/>
            <person name="Lin Y.-C."/>
            <person name="Aerts A."/>
            <person name="Tisserant E."/>
            <person name="Veneault-Fourrey C."/>
            <person name="Joly D.L."/>
            <person name="Hacquard S."/>
            <person name="Amselem J."/>
            <person name="Cantarel B.L."/>
            <person name="Chiu R."/>
            <person name="Coutinho P.M."/>
            <person name="Feau N."/>
            <person name="Field M."/>
            <person name="Frey P."/>
            <person name="Gelhaye E."/>
            <person name="Goldberg J."/>
            <person name="Grabherr M.G."/>
            <person name="Kodira C.D."/>
            <person name="Kohler A."/>
            <person name="Kuees U."/>
            <person name="Lindquist E.A."/>
            <person name="Lucas S.M."/>
            <person name="Mago R."/>
            <person name="Mauceli E."/>
            <person name="Morin E."/>
            <person name="Murat C."/>
            <person name="Pangilinan J.L."/>
            <person name="Park R."/>
            <person name="Pearson M."/>
            <person name="Quesneville H."/>
            <person name="Rouhier N."/>
            <person name="Sakthikumar S."/>
            <person name="Salamov A.A."/>
            <person name="Schmutz J."/>
            <person name="Selles B."/>
            <person name="Shapiro H."/>
            <person name="Tanguay P."/>
            <person name="Tuskan G.A."/>
            <person name="Henrissat B."/>
            <person name="Van de Peer Y."/>
            <person name="Rouze P."/>
            <person name="Ellis J.G."/>
            <person name="Dodds P.N."/>
            <person name="Schein J.E."/>
            <person name="Zhong S."/>
            <person name="Hamelin R.C."/>
            <person name="Grigoriev I.V."/>
            <person name="Szabo L.J."/>
            <person name="Martin F."/>
        </authorList>
    </citation>
    <scope>NUCLEOTIDE SEQUENCE [LARGE SCALE GENOMIC DNA]</scope>
    <source>
        <strain evidence="3">98AG31 / pathotype 3-4-7</strain>
    </source>
</reference>
<dbReference type="EMBL" id="GL883141">
    <property type="protein sequence ID" value="EGG01014.1"/>
    <property type="molecule type" value="Genomic_DNA"/>
</dbReference>
<proteinExistence type="predicted"/>
<gene>
    <name evidence="2" type="ORF">MELLADRAFT_79088</name>
</gene>
<dbReference type="GeneID" id="18933214"/>
<evidence type="ECO:0000313" key="3">
    <source>
        <dbReference type="Proteomes" id="UP000001072"/>
    </source>
</evidence>
<protein>
    <submittedName>
        <fullName evidence="2">Uncharacterized protein</fullName>
    </submittedName>
</protein>
<dbReference type="Proteomes" id="UP000001072">
    <property type="component" value="Unassembled WGS sequence"/>
</dbReference>
<dbReference type="VEuPathDB" id="FungiDB:MELLADRAFT_79088"/>
<keyword evidence="3" id="KW-1185">Reference proteome</keyword>
<sequence length="210" mass="23475">MPTDLEPGWPQRKRTKYDDRIENSEHMPMPGVTWLSDYLKKIDMKRQTGYNEEDLPPEFKVDRSFIKVPHHLLGKDGYPVGEGWLHPSCQEYLQNGKGKVQADQEEISNSKLQPTTSLLSSSQVEVGGKQNTFAEFIASVIPTSPLKAIHKDHSSENHVGKIILQPTTSSSSAMHPGVETKAEPTEPPFQTMSKRVAATLPSLYDLDHGL</sequence>